<sequence>MDKNILIVDDQRGIRFLLEEIVKSEGYQVKSCENGIIAIKEIETKPPDLLIIDYRLPLMNGAKVIALLEEKGYYIPTIVMSGLVEEIKPTTDQYSSVKNYFSKPFNILEAKETINYILRE</sequence>
<feature type="modified residue" description="4-aspartylphosphate" evidence="2">
    <location>
        <position position="53"/>
    </location>
</feature>
<dbReference type="STRING" id="872970.SAMN04488134_10568"/>
<keyword evidence="5" id="KW-1185">Reference proteome</keyword>
<organism evidence="4 5">
    <name type="scientific">Amphibacillus marinus</name>
    <dbReference type="NCBI Taxonomy" id="872970"/>
    <lineage>
        <taxon>Bacteria</taxon>
        <taxon>Bacillati</taxon>
        <taxon>Bacillota</taxon>
        <taxon>Bacilli</taxon>
        <taxon>Bacillales</taxon>
        <taxon>Bacillaceae</taxon>
        <taxon>Amphibacillus</taxon>
    </lineage>
</organism>
<reference evidence="4 5" key="1">
    <citation type="submission" date="2016-10" db="EMBL/GenBank/DDBJ databases">
        <authorList>
            <person name="de Groot N.N."/>
        </authorList>
    </citation>
    <scope>NUCLEOTIDE SEQUENCE [LARGE SCALE GENOMIC DNA]</scope>
    <source>
        <strain evidence="4 5">CGMCC 1.10434</strain>
    </source>
</reference>
<dbReference type="InterPro" id="IPR001789">
    <property type="entry name" value="Sig_transdc_resp-reg_receiver"/>
</dbReference>
<dbReference type="Proteomes" id="UP000199300">
    <property type="component" value="Unassembled WGS sequence"/>
</dbReference>
<dbReference type="GO" id="GO:0000160">
    <property type="term" value="P:phosphorelay signal transduction system"/>
    <property type="evidence" value="ECO:0007669"/>
    <property type="project" value="InterPro"/>
</dbReference>
<dbReference type="PROSITE" id="PS50110">
    <property type="entry name" value="RESPONSE_REGULATORY"/>
    <property type="match status" value="1"/>
</dbReference>
<evidence type="ECO:0000256" key="2">
    <source>
        <dbReference type="PROSITE-ProRule" id="PRU00169"/>
    </source>
</evidence>
<dbReference type="PANTHER" id="PTHR44591">
    <property type="entry name" value="STRESS RESPONSE REGULATOR PROTEIN 1"/>
    <property type="match status" value="1"/>
</dbReference>
<keyword evidence="1 2" id="KW-0597">Phosphoprotein</keyword>
<evidence type="ECO:0000259" key="3">
    <source>
        <dbReference type="PROSITE" id="PS50110"/>
    </source>
</evidence>
<dbReference type="PANTHER" id="PTHR44591:SF3">
    <property type="entry name" value="RESPONSE REGULATORY DOMAIN-CONTAINING PROTEIN"/>
    <property type="match status" value="1"/>
</dbReference>
<dbReference type="CDD" id="cd00156">
    <property type="entry name" value="REC"/>
    <property type="match status" value="1"/>
</dbReference>
<dbReference type="Pfam" id="PF00072">
    <property type="entry name" value="Response_reg"/>
    <property type="match status" value="1"/>
</dbReference>
<gene>
    <name evidence="4" type="ORF">SAMN04488134_10568</name>
</gene>
<dbReference type="OrthoDB" id="9808843at2"/>
<dbReference type="SMART" id="SM00448">
    <property type="entry name" value="REC"/>
    <property type="match status" value="1"/>
</dbReference>
<dbReference type="SUPFAM" id="SSF52172">
    <property type="entry name" value="CheY-like"/>
    <property type="match status" value="1"/>
</dbReference>
<evidence type="ECO:0000256" key="1">
    <source>
        <dbReference type="ARBA" id="ARBA00022553"/>
    </source>
</evidence>
<evidence type="ECO:0000313" key="5">
    <source>
        <dbReference type="Proteomes" id="UP000199300"/>
    </source>
</evidence>
<protein>
    <submittedName>
        <fullName evidence="4">Two-component system, response regulator, stage 0 sporulation protein F</fullName>
    </submittedName>
</protein>
<dbReference type="AlphaFoldDB" id="A0A1H8MZM6"/>
<feature type="domain" description="Response regulatory" evidence="3">
    <location>
        <begin position="4"/>
        <end position="118"/>
    </location>
</feature>
<name>A0A1H8MZM6_9BACI</name>
<evidence type="ECO:0000313" key="4">
    <source>
        <dbReference type="EMBL" id="SEO22855.1"/>
    </source>
</evidence>
<dbReference type="InterPro" id="IPR011006">
    <property type="entry name" value="CheY-like_superfamily"/>
</dbReference>
<accession>A0A1H8MZM6</accession>
<dbReference type="Gene3D" id="3.40.50.2300">
    <property type="match status" value="1"/>
</dbReference>
<dbReference type="RefSeq" id="WP_091496868.1">
    <property type="nucleotide sequence ID" value="NZ_FODJ01000005.1"/>
</dbReference>
<dbReference type="EMBL" id="FODJ01000005">
    <property type="protein sequence ID" value="SEO22855.1"/>
    <property type="molecule type" value="Genomic_DNA"/>
</dbReference>
<proteinExistence type="predicted"/>
<dbReference type="InterPro" id="IPR050595">
    <property type="entry name" value="Bact_response_regulator"/>
</dbReference>